<evidence type="ECO:0000313" key="2">
    <source>
        <dbReference type="Proteomes" id="UP000255106"/>
    </source>
</evidence>
<reference evidence="1 2" key="1">
    <citation type="submission" date="2018-06" db="EMBL/GenBank/DDBJ databases">
        <authorList>
            <consortium name="Pathogen Informatics"/>
            <person name="Doyle S."/>
        </authorList>
    </citation>
    <scope>NUCLEOTIDE SEQUENCE [LARGE SCALE GENOMIC DNA]</scope>
    <source>
        <strain evidence="1 2">NCTC10005</strain>
    </source>
</reference>
<organism evidence="1 2">
    <name type="scientific">Enterobacter cloacae</name>
    <dbReference type="NCBI Taxonomy" id="550"/>
    <lineage>
        <taxon>Bacteria</taxon>
        <taxon>Pseudomonadati</taxon>
        <taxon>Pseudomonadota</taxon>
        <taxon>Gammaproteobacteria</taxon>
        <taxon>Enterobacterales</taxon>
        <taxon>Enterobacteriaceae</taxon>
        <taxon>Enterobacter</taxon>
        <taxon>Enterobacter cloacae complex</taxon>
    </lineage>
</organism>
<sequence length="56" mass="6149">MEKPILQAKATLPQYDRGSLQARHCSFRVWRVPPCTPGGYADILAAEHAAIGVTQK</sequence>
<dbReference type="Proteomes" id="UP000255106">
    <property type="component" value="Unassembled WGS sequence"/>
</dbReference>
<proteinExistence type="predicted"/>
<evidence type="ECO:0000313" key="1">
    <source>
        <dbReference type="EMBL" id="STQ12153.1"/>
    </source>
</evidence>
<dbReference type="EMBL" id="UGJB01000004">
    <property type="protein sequence ID" value="STQ12153.1"/>
    <property type="molecule type" value="Genomic_DNA"/>
</dbReference>
<accession>A0A377M2K6</accession>
<protein>
    <submittedName>
        <fullName evidence="1">Protein YdfI</fullName>
    </submittedName>
</protein>
<name>A0A377M2K6_ENTCL</name>
<gene>
    <name evidence="1" type="primary">ydfI_4</name>
    <name evidence="1" type="ORF">NCTC10005_04936</name>
</gene>
<dbReference type="AlphaFoldDB" id="A0A377M2K6"/>